<keyword evidence="18" id="KW-1185">Reference proteome</keyword>
<dbReference type="Pfam" id="PF00067">
    <property type="entry name" value="p450"/>
    <property type="match status" value="1"/>
</dbReference>
<dbReference type="FunFam" id="1.10.630.10:FF:000042">
    <property type="entry name" value="Cytochrome P450"/>
    <property type="match status" value="1"/>
</dbReference>
<dbReference type="InterPro" id="IPR036396">
    <property type="entry name" value="Cyt_P450_sf"/>
</dbReference>
<keyword evidence="12 16" id="KW-0503">Monooxygenase</keyword>
<gene>
    <name evidence="17" type="ORF">DIATSA_LOCUS9891</name>
</gene>
<reference evidence="17" key="1">
    <citation type="submission" date="2021-12" db="EMBL/GenBank/DDBJ databases">
        <authorList>
            <person name="King R."/>
        </authorList>
    </citation>
    <scope>NUCLEOTIDE SEQUENCE</scope>
</reference>
<dbReference type="InterPro" id="IPR050476">
    <property type="entry name" value="Insect_CytP450_Detox"/>
</dbReference>
<feature type="binding site" description="axial binding residue" evidence="15">
    <location>
        <position position="454"/>
    </location>
    <ligand>
        <name>heme</name>
        <dbReference type="ChEBI" id="CHEBI:30413"/>
    </ligand>
    <ligandPart>
        <name>Fe</name>
        <dbReference type="ChEBI" id="CHEBI:18248"/>
    </ligandPart>
</feature>
<evidence type="ECO:0000256" key="3">
    <source>
        <dbReference type="ARBA" id="ARBA00004406"/>
    </source>
</evidence>
<evidence type="ECO:0000256" key="9">
    <source>
        <dbReference type="ARBA" id="ARBA00022848"/>
    </source>
</evidence>
<evidence type="ECO:0000256" key="16">
    <source>
        <dbReference type="RuleBase" id="RU000461"/>
    </source>
</evidence>
<dbReference type="GO" id="GO:0016712">
    <property type="term" value="F:oxidoreductase activity, acting on paired donors, with incorporation or reduction of molecular oxygen, reduced flavin or flavoprotein as one donor, and incorporation of one atom of oxygen"/>
    <property type="evidence" value="ECO:0007669"/>
    <property type="project" value="UniProtKB-EC"/>
</dbReference>
<dbReference type="PRINTS" id="PR00385">
    <property type="entry name" value="P450"/>
</dbReference>
<evidence type="ECO:0000313" key="17">
    <source>
        <dbReference type="EMBL" id="CAG9792350.1"/>
    </source>
</evidence>
<comment type="cofactor">
    <cofactor evidence="1 15">
        <name>heme</name>
        <dbReference type="ChEBI" id="CHEBI:30413"/>
    </cofactor>
</comment>
<protein>
    <recommendedName>
        <fullName evidence="5">unspecific monooxygenase</fullName>
        <ecNumber evidence="5">1.14.14.1</ecNumber>
    </recommendedName>
</protein>
<dbReference type="AlphaFoldDB" id="A0A9N9WGW5"/>
<keyword evidence="6 15" id="KW-0349">Heme</keyword>
<evidence type="ECO:0000256" key="10">
    <source>
        <dbReference type="ARBA" id="ARBA00023002"/>
    </source>
</evidence>
<dbReference type="OrthoDB" id="2789670at2759"/>
<evidence type="ECO:0000256" key="6">
    <source>
        <dbReference type="ARBA" id="ARBA00022617"/>
    </source>
</evidence>
<accession>A0A9N9WGW5</accession>
<evidence type="ECO:0000256" key="11">
    <source>
        <dbReference type="ARBA" id="ARBA00023004"/>
    </source>
</evidence>
<dbReference type="InterPro" id="IPR002401">
    <property type="entry name" value="Cyt_P450_E_grp-I"/>
</dbReference>
<evidence type="ECO:0000256" key="5">
    <source>
        <dbReference type="ARBA" id="ARBA00012109"/>
    </source>
</evidence>
<keyword evidence="13" id="KW-0472">Membrane</keyword>
<dbReference type="PRINTS" id="PR00463">
    <property type="entry name" value="EP450I"/>
</dbReference>
<dbReference type="SUPFAM" id="SSF48264">
    <property type="entry name" value="Cytochrome P450"/>
    <property type="match status" value="1"/>
</dbReference>
<comment type="similarity">
    <text evidence="4 16">Belongs to the cytochrome P450 family.</text>
</comment>
<name>A0A9N9WGW5_9NEOP</name>
<dbReference type="EC" id="1.14.14.1" evidence="5"/>
<dbReference type="EMBL" id="OU893335">
    <property type="protein sequence ID" value="CAG9792350.1"/>
    <property type="molecule type" value="Genomic_DNA"/>
</dbReference>
<evidence type="ECO:0000256" key="4">
    <source>
        <dbReference type="ARBA" id="ARBA00010617"/>
    </source>
</evidence>
<dbReference type="GO" id="GO:0020037">
    <property type="term" value="F:heme binding"/>
    <property type="evidence" value="ECO:0007669"/>
    <property type="project" value="InterPro"/>
</dbReference>
<dbReference type="InterPro" id="IPR001128">
    <property type="entry name" value="Cyt_P450"/>
</dbReference>
<keyword evidence="8" id="KW-0256">Endoplasmic reticulum</keyword>
<evidence type="ECO:0000256" key="2">
    <source>
        <dbReference type="ARBA" id="ARBA00004174"/>
    </source>
</evidence>
<evidence type="ECO:0000256" key="12">
    <source>
        <dbReference type="ARBA" id="ARBA00023033"/>
    </source>
</evidence>
<keyword evidence="11 15" id="KW-0408">Iron</keyword>
<dbReference type="CDD" id="cd11056">
    <property type="entry name" value="CYP6-like"/>
    <property type="match status" value="1"/>
</dbReference>
<comment type="catalytic activity">
    <reaction evidence="14">
        <text>an organic molecule + reduced [NADPH--hemoprotein reductase] + O2 = an alcohol + oxidized [NADPH--hemoprotein reductase] + H2O + H(+)</text>
        <dbReference type="Rhea" id="RHEA:17149"/>
        <dbReference type="Rhea" id="RHEA-COMP:11964"/>
        <dbReference type="Rhea" id="RHEA-COMP:11965"/>
        <dbReference type="ChEBI" id="CHEBI:15377"/>
        <dbReference type="ChEBI" id="CHEBI:15378"/>
        <dbReference type="ChEBI" id="CHEBI:15379"/>
        <dbReference type="ChEBI" id="CHEBI:30879"/>
        <dbReference type="ChEBI" id="CHEBI:57618"/>
        <dbReference type="ChEBI" id="CHEBI:58210"/>
        <dbReference type="ChEBI" id="CHEBI:142491"/>
        <dbReference type="EC" id="1.14.14.1"/>
    </reaction>
</comment>
<dbReference type="InterPro" id="IPR017972">
    <property type="entry name" value="Cyt_P450_CS"/>
</dbReference>
<dbReference type="PROSITE" id="PS00086">
    <property type="entry name" value="CYTOCHROME_P450"/>
    <property type="match status" value="1"/>
</dbReference>
<evidence type="ECO:0000256" key="13">
    <source>
        <dbReference type="ARBA" id="ARBA00023136"/>
    </source>
</evidence>
<evidence type="ECO:0000256" key="1">
    <source>
        <dbReference type="ARBA" id="ARBA00001971"/>
    </source>
</evidence>
<evidence type="ECO:0000256" key="15">
    <source>
        <dbReference type="PIRSR" id="PIRSR602401-1"/>
    </source>
</evidence>
<dbReference type="PANTHER" id="PTHR24292">
    <property type="entry name" value="CYTOCHROME P450"/>
    <property type="match status" value="1"/>
</dbReference>
<dbReference type="PANTHER" id="PTHR24292:SF54">
    <property type="entry name" value="CYP9F3-RELATED"/>
    <property type="match status" value="1"/>
</dbReference>
<evidence type="ECO:0000256" key="7">
    <source>
        <dbReference type="ARBA" id="ARBA00022723"/>
    </source>
</evidence>
<keyword evidence="10 16" id="KW-0560">Oxidoreductase</keyword>
<keyword evidence="7 15" id="KW-0479">Metal-binding</keyword>
<keyword evidence="9" id="KW-0492">Microsome</keyword>
<evidence type="ECO:0000256" key="8">
    <source>
        <dbReference type="ARBA" id="ARBA00022824"/>
    </source>
</evidence>
<dbReference type="GO" id="GO:0005789">
    <property type="term" value="C:endoplasmic reticulum membrane"/>
    <property type="evidence" value="ECO:0007669"/>
    <property type="project" value="UniProtKB-SubCell"/>
</dbReference>
<evidence type="ECO:0000256" key="14">
    <source>
        <dbReference type="ARBA" id="ARBA00047827"/>
    </source>
</evidence>
<dbReference type="Gene3D" id="1.10.630.10">
    <property type="entry name" value="Cytochrome P450"/>
    <property type="match status" value="1"/>
</dbReference>
<organism evidence="17 18">
    <name type="scientific">Diatraea saccharalis</name>
    <name type="common">sugarcane borer</name>
    <dbReference type="NCBI Taxonomy" id="40085"/>
    <lineage>
        <taxon>Eukaryota</taxon>
        <taxon>Metazoa</taxon>
        <taxon>Ecdysozoa</taxon>
        <taxon>Arthropoda</taxon>
        <taxon>Hexapoda</taxon>
        <taxon>Insecta</taxon>
        <taxon>Pterygota</taxon>
        <taxon>Neoptera</taxon>
        <taxon>Endopterygota</taxon>
        <taxon>Lepidoptera</taxon>
        <taxon>Glossata</taxon>
        <taxon>Ditrysia</taxon>
        <taxon>Pyraloidea</taxon>
        <taxon>Crambidae</taxon>
        <taxon>Crambinae</taxon>
        <taxon>Diatraea</taxon>
    </lineage>
</organism>
<evidence type="ECO:0000313" key="18">
    <source>
        <dbReference type="Proteomes" id="UP001153714"/>
    </source>
</evidence>
<dbReference type="Proteomes" id="UP001153714">
    <property type="component" value="Chromosome 4"/>
</dbReference>
<proteinExistence type="inferred from homology"/>
<comment type="subcellular location">
    <subcellularLocation>
        <location evidence="3">Endoplasmic reticulum membrane</location>
        <topology evidence="3">Peripheral membrane protein</topology>
    </subcellularLocation>
    <subcellularLocation>
        <location evidence="2">Microsome membrane</location>
        <topology evidence="2">Peripheral membrane protein</topology>
    </subcellularLocation>
</comment>
<reference evidence="17" key="2">
    <citation type="submission" date="2022-10" db="EMBL/GenBank/DDBJ databases">
        <authorList>
            <consortium name="ENA_rothamsted_submissions"/>
            <consortium name="culmorum"/>
            <person name="King R."/>
        </authorList>
    </citation>
    <scope>NUCLEOTIDE SEQUENCE</scope>
</reference>
<sequence>MFVILLFLLVPVLLFLYGTRNFNYWKKKGIKHDKPYPFVGNSFKQMTFKVSITDFFVDIYKRYPNERFVGVYVAHKPTLLLRDPKDVQRVMVSDFHCFYPRGFKLHKHESDPMSNHLFSVDGDLWKLLRTRMTPAFTSGKLKAMFPLIVERAEKLQILAADSASKCEEVDVKELLARFTTDFIGACGFGIDMDALQDRNSIFRKLGDRIMNIKTIDILRMIAKTLMPSLMRHVAVVAPEVKDMTVHLVSSIMKERNYKPTDRNDFIDLLLEAKNKGKMIGESIEKKNSDGSPIIVEQEIDDLLIAAQVFVFFAAGFETSSSNMSYTLHQLAFNPEIQKKCHEEIDTVLQKYDGKLCYDAIKDMKYLKMCLNESMRIFPSLGILFRKSASKYTFPDSDLTIDENVTVMVVNQAMQMDEKYFDEPEKFIPERFSPANASNMQNHVFLPFGEGPRACIGERLGIMQTLAGLAAILSKFTVAPSKNSKRQLIGSPFTPMPQIVKGGVPLKLIARKKTN</sequence>
<dbReference type="GO" id="GO:0005506">
    <property type="term" value="F:iron ion binding"/>
    <property type="evidence" value="ECO:0007669"/>
    <property type="project" value="InterPro"/>
</dbReference>